<evidence type="ECO:0008006" key="4">
    <source>
        <dbReference type="Google" id="ProtNLM"/>
    </source>
</evidence>
<feature type="compositionally biased region" description="Basic and acidic residues" evidence="1">
    <location>
        <begin position="102"/>
        <end position="119"/>
    </location>
</feature>
<accession>A0ABR1JG67</accession>
<comment type="caution">
    <text evidence="2">The sequence shown here is derived from an EMBL/GenBank/DDBJ whole genome shotgun (WGS) entry which is preliminary data.</text>
</comment>
<gene>
    <name evidence="2" type="ORF">VKT23_009878</name>
</gene>
<evidence type="ECO:0000313" key="3">
    <source>
        <dbReference type="Proteomes" id="UP001498398"/>
    </source>
</evidence>
<feature type="compositionally biased region" description="Polar residues" evidence="1">
    <location>
        <begin position="80"/>
        <end position="90"/>
    </location>
</feature>
<keyword evidence="3" id="KW-1185">Reference proteome</keyword>
<proteinExistence type="predicted"/>
<evidence type="ECO:0000313" key="2">
    <source>
        <dbReference type="EMBL" id="KAK7458868.1"/>
    </source>
</evidence>
<dbReference type="EMBL" id="JBANRG010000017">
    <property type="protein sequence ID" value="KAK7458868.1"/>
    <property type="molecule type" value="Genomic_DNA"/>
</dbReference>
<organism evidence="2 3">
    <name type="scientific">Marasmiellus scandens</name>
    <dbReference type="NCBI Taxonomy" id="2682957"/>
    <lineage>
        <taxon>Eukaryota</taxon>
        <taxon>Fungi</taxon>
        <taxon>Dikarya</taxon>
        <taxon>Basidiomycota</taxon>
        <taxon>Agaricomycotina</taxon>
        <taxon>Agaricomycetes</taxon>
        <taxon>Agaricomycetidae</taxon>
        <taxon>Agaricales</taxon>
        <taxon>Marasmiineae</taxon>
        <taxon>Omphalotaceae</taxon>
        <taxon>Marasmiellus</taxon>
    </lineage>
</organism>
<reference evidence="2 3" key="1">
    <citation type="submission" date="2024-01" db="EMBL/GenBank/DDBJ databases">
        <title>A draft genome for the cacao thread blight pathogen Marasmiellus scandens.</title>
        <authorList>
            <person name="Baruah I.K."/>
            <person name="Leung J."/>
            <person name="Bukari Y."/>
            <person name="Amoako-Attah I."/>
            <person name="Meinhardt L.W."/>
            <person name="Bailey B.A."/>
            <person name="Cohen S.P."/>
        </authorList>
    </citation>
    <scope>NUCLEOTIDE SEQUENCE [LARGE SCALE GENOMIC DNA]</scope>
    <source>
        <strain evidence="2 3">GH-19</strain>
    </source>
</reference>
<sequence length="210" mass="23530">MDLAWYSQDAKDNNSFVNIVGIWQEHLLNSDLDNPSGVNSMVVLAMRIMSMVPNSAGIECRFSKFGAIQTKTQNQIDAQDITEATTAQPNDDTEADGNDLAALDHDTTSDKEGDDRAGDVDTLSTFPSFDEIVEDMMNVSDEEEDQPLDEDHVKLQNLFDYPSLSDADSQTFSFMMEFWQHGENNLHADTIRHEVMTLELTPDPDSDDKN</sequence>
<name>A0ABR1JG67_9AGAR</name>
<protein>
    <recommendedName>
        <fullName evidence="4">HAT C-terminal dimerisation domain-containing protein</fullName>
    </recommendedName>
</protein>
<dbReference type="Proteomes" id="UP001498398">
    <property type="component" value="Unassembled WGS sequence"/>
</dbReference>
<evidence type="ECO:0000256" key="1">
    <source>
        <dbReference type="SAM" id="MobiDB-lite"/>
    </source>
</evidence>
<feature type="region of interest" description="Disordered" evidence="1">
    <location>
        <begin position="80"/>
        <end position="123"/>
    </location>
</feature>